<protein>
    <submittedName>
        <fullName evidence="3">N-acetyllactosaminide beta-1,3-N-acetylglucosaminyltransferase</fullName>
    </submittedName>
</protein>
<dbReference type="Pfam" id="PF13896">
    <property type="entry name" value="Glyco_transf_49"/>
    <property type="match status" value="1"/>
</dbReference>
<feature type="transmembrane region" description="Helical" evidence="1">
    <location>
        <begin position="12"/>
        <end position="30"/>
    </location>
</feature>
<dbReference type="PANTHER" id="PTHR47411:SF3">
    <property type="entry name" value="I-BETA-1,3-N-ACETYLGLUCOSAMINYLTRANSFERASE"/>
    <property type="match status" value="1"/>
</dbReference>
<dbReference type="PANTHER" id="PTHR47411">
    <property type="entry name" value="B3GNT1, BETA-1,3-N-ACETYLGUCOSAMINYLTRANSFERASE 1, HOMOLOG"/>
    <property type="match status" value="1"/>
</dbReference>
<organism evidence="2 3">
    <name type="scientific">Parastrongyloides trichosuri</name>
    <name type="common">Possum-specific nematode worm</name>
    <dbReference type="NCBI Taxonomy" id="131310"/>
    <lineage>
        <taxon>Eukaryota</taxon>
        <taxon>Metazoa</taxon>
        <taxon>Ecdysozoa</taxon>
        <taxon>Nematoda</taxon>
        <taxon>Chromadorea</taxon>
        <taxon>Rhabditida</taxon>
        <taxon>Tylenchina</taxon>
        <taxon>Panagrolaimomorpha</taxon>
        <taxon>Strongyloidoidea</taxon>
        <taxon>Strongyloididae</taxon>
        <taxon>Parastrongyloides</taxon>
    </lineage>
</organism>
<proteinExistence type="predicted"/>
<dbReference type="Proteomes" id="UP000038045">
    <property type="component" value="Unplaced"/>
</dbReference>
<evidence type="ECO:0000256" key="1">
    <source>
        <dbReference type="SAM" id="Phobius"/>
    </source>
</evidence>
<reference evidence="3" key="1">
    <citation type="submission" date="2017-02" db="UniProtKB">
        <authorList>
            <consortium name="WormBaseParasite"/>
        </authorList>
    </citation>
    <scope>IDENTIFICATION</scope>
</reference>
<evidence type="ECO:0000313" key="2">
    <source>
        <dbReference type="Proteomes" id="UP000038045"/>
    </source>
</evidence>
<sequence length="413" mass="48964">MFKYKHAFNIKLLYWLCLYALVLIFIGYSYNITEFIIPKLNATLSDYDNNFTFTQYKEYTIFPSIIKGQNYKSSETIVLILHISIDQNLEKIRNHLINWEGFISLSVYINPEKHNFKLISCAYCKLKNIINGFKNIDIHFIIRNTELQNNFYINDFYLLQMNKYCDKTYINIDTTVCINNTYNIKEKAISMSNYPINILRNIARKFSYGKYIVIADMDHMFSKSFHNKMLDVGRKYLNNNSNNVLVYRIFEVKDENLANGPKNKKDLQQMIKDKSAFIFHHFYAGAHSISKLDEWFNVTESEDGYTSIQHEEPYTRFNWEPQFMSLATIPYHDERFTYPNRDNTCLRWQLCKEGYKFLVVNDVFMFHLGLKDKNESSAVGMAKRMTASTFSKAMEAFKKDMSTNQKNKTHCHF</sequence>
<dbReference type="AlphaFoldDB" id="A0A0N4Z7M7"/>
<keyword evidence="1" id="KW-0812">Transmembrane</keyword>
<dbReference type="InterPro" id="IPR029044">
    <property type="entry name" value="Nucleotide-diphossugar_trans"/>
</dbReference>
<dbReference type="WBParaSite" id="PTRK_0000317900.1">
    <property type="protein sequence ID" value="PTRK_0000317900.1"/>
    <property type="gene ID" value="PTRK_0000317900"/>
</dbReference>
<keyword evidence="1" id="KW-0472">Membrane</keyword>
<evidence type="ECO:0000313" key="3">
    <source>
        <dbReference type="WBParaSite" id="PTRK_0000317900.1"/>
    </source>
</evidence>
<accession>A0A0N4Z7M7</accession>
<dbReference type="SUPFAM" id="SSF53448">
    <property type="entry name" value="Nucleotide-diphospho-sugar transferases"/>
    <property type="match status" value="1"/>
</dbReference>
<keyword evidence="2" id="KW-1185">Reference proteome</keyword>
<name>A0A0N4Z7M7_PARTI</name>
<keyword evidence="1" id="KW-1133">Transmembrane helix</keyword>